<keyword evidence="2" id="KW-0472">Membrane</keyword>
<keyword evidence="2" id="KW-1133">Transmembrane helix</keyword>
<evidence type="ECO:0000256" key="2">
    <source>
        <dbReference type="SAM" id="Phobius"/>
    </source>
</evidence>
<accession>A0ABQ9FP75</accession>
<organism evidence="3 4">
    <name type="scientific">Tegillarca granosa</name>
    <name type="common">Malaysian cockle</name>
    <name type="synonym">Anadara granosa</name>
    <dbReference type="NCBI Taxonomy" id="220873"/>
    <lineage>
        <taxon>Eukaryota</taxon>
        <taxon>Metazoa</taxon>
        <taxon>Spiralia</taxon>
        <taxon>Lophotrochozoa</taxon>
        <taxon>Mollusca</taxon>
        <taxon>Bivalvia</taxon>
        <taxon>Autobranchia</taxon>
        <taxon>Pteriomorphia</taxon>
        <taxon>Arcoida</taxon>
        <taxon>Arcoidea</taxon>
        <taxon>Arcidae</taxon>
        <taxon>Tegillarca</taxon>
    </lineage>
</organism>
<evidence type="ECO:0000313" key="3">
    <source>
        <dbReference type="EMBL" id="KAJ8319055.1"/>
    </source>
</evidence>
<dbReference type="Proteomes" id="UP001217089">
    <property type="component" value="Unassembled WGS sequence"/>
</dbReference>
<feature type="transmembrane region" description="Helical" evidence="2">
    <location>
        <begin position="88"/>
        <end position="107"/>
    </location>
</feature>
<keyword evidence="4" id="KW-1185">Reference proteome</keyword>
<name>A0ABQ9FP75_TEGGR</name>
<dbReference type="EMBL" id="JARBDR010000214">
    <property type="protein sequence ID" value="KAJ8319055.1"/>
    <property type="molecule type" value="Genomic_DNA"/>
</dbReference>
<evidence type="ECO:0000313" key="4">
    <source>
        <dbReference type="Proteomes" id="UP001217089"/>
    </source>
</evidence>
<protein>
    <submittedName>
        <fullName evidence="3">Uncharacterized protein</fullName>
    </submittedName>
</protein>
<keyword evidence="2" id="KW-0812">Transmembrane</keyword>
<sequence length="109" mass="12407">METKKSSSSQIVNVLLPPPVSKDENKTNNDDNWQIKKQHAIACIYETRTIKQVLPKNQVDSTLTPDIKKDLKIRRFTKAVFSLDNKLMLVYIAVIIITARMTLFSSAES</sequence>
<proteinExistence type="predicted"/>
<evidence type="ECO:0000256" key="1">
    <source>
        <dbReference type="SAM" id="MobiDB-lite"/>
    </source>
</evidence>
<feature type="compositionally biased region" description="Polar residues" evidence="1">
    <location>
        <begin position="1"/>
        <end position="12"/>
    </location>
</feature>
<feature type="region of interest" description="Disordered" evidence="1">
    <location>
        <begin position="1"/>
        <end position="32"/>
    </location>
</feature>
<comment type="caution">
    <text evidence="3">The sequence shown here is derived from an EMBL/GenBank/DDBJ whole genome shotgun (WGS) entry which is preliminary data.</text>
</comment>
<gene>
    <name evidence="3" type="ORF">KUTeg_004146</name>
</gene>
<reference evidence="3 4" key="1">
    <citation type="submission" date="2022-12" db="EMBL/GenBank/DDBJ databases">
        <title>Chromosome-level genome of Tegillarca granosa.</title>
        <authorList>
            <person name="Kim J."/>
        </authorList>
    </citation>
    <scope>NUCLEOTIDE SEQUENCE [LARGE SCALE GENOMIC DNA]</scope>
    <source>
        <strain evidence="3">Teg-2019</strain>
        <tissue evidence="3">Adductor muscle</tissue>
    </source>
</reference>